<feature type="compositionally biased region" description="Basic and acidic residues" evidence="1">
    <location>
        <begin position="1"/>
        <end position="14"/>
    </location>
</feature>
<sequence length="39" mass="4320">MAPERLNDNRESSSKCKRPPSSNNENSPFNGGKTRKDGL</sequence>
<protein>
    <submittedName>
        <fullName evidence="2">Uncharacterized protein</fullName>
    </submittedName>
</protein>
<feature type="compositionally biased region" description="Low complexity" evidence="1">
    <location>
        <begin position="19"/>
        <end position="28"/>
    </location>
</feature>
<evidence type="ECO:0000256" key="1">
    <source>
        <dbReference type="SAM" id="MobiDB-lite"/>
    </source>
</evidence>
<gene>
    <name evidence="2" type="ORF">CCACVL1_30554</name>
</gene>
<proteinExistence type="predicted"/>
<dbReference type="Gramene" id="OMO50240">
    <property type="protein sequence ID" value="OMO50240"/>
    <property type="gene ID" value="CCACVL1_30554"/>
</dbReference>
<comment type="caution">
    <text evidence="2">The sequence shown here is derived from an EMBL/GenBank/DDBJ whole genome shotgun (WGS) entry which is preliminary data.</text>
</comment>
<name>A0A1R3FWY8_COCAP</name>
<dbReference type="AlphaFoldDB" id="A0A1R3FWY8"/>
<reference evidence="2 3" key="1">
    <citation type="submission" date="2013-09" db="EMBL/GenBank/DDBJ databases">
        <title>Corchorus capsularis genome sequencing.</title>
        <authorList>
            <person name="Alam M."/>
            <person name="Haque M.S."/>
            <person name="Islam M.S."/>
            <person name="Emdad E.M."/>
            <person name="Islam M.M."/>
            <person name="Ahmed B."/>
            <person name="Halim A."/>
            <person name="Hossen Q.M.M."/>
            <person name="Hossain M.Z."/>
            <person name="Ahmed R."/>
            <person name="Khan M.M."/>
            <person name="Islam R."/>
            <person name="Rashid M.M."/>
            <person name="Khan S.A."/>
            <person name="Rahman M.S."/>
            <person name="Alam M."/>
        </authorList>
    </citation>
    <scope>NUCLEOTIDE SEQUENCE [LARGE SCALE GENOMIC DNA]</scope>
    <source>
        <strain evidence="3">cv. CVL-1</strain>
        <tissue evidence="2">Whole seedling</tissue>
    </source>
</reference>
<accession>A0A1R3FWY8</accession>
<keyword evidence="3" id="KW-1185">Reference proteome</keyword>
<feature type="region of interest" description="Disordered" evidence="1">
    <location>
        <begin position="1"/>
        <end position="39"/>
    </location>
</feature>
<evidence type="ECO:0000313" key="3">
    <source>
        <dbReference type="Proteomes" id="UP000188268"/>
    </source>
</evidence>
<evidence type="ECO:0000313" key="2">
    <source>
        <dbReference type="EMBL" id="OMO50240.1"/>
    </source>
</evidence>
<dbReference type="Proteomes" id="UP000188268">
    <property type="component" value="Unassembled WGS sequence"/>
</dbReference>
<organism evidence="2 3">
    <name type="scientific">Corchorus capsularis</name>
    <name type="common">Jute</name>
    <dbReference type="NCBI Taxonomy" id="210143"/>
    <lineage>
        <taxon>Eukaryota</taxon>
        <taxon>Viridiplantae</taxon>
        <taxon>Streptophyta</taxon>
        <taxon>Embryophyta</taxon>
        <taxon>Tracheophyta</taxon>
        <taxon>Spermatophyta</taxon>
        <taxon>Magnoliopsida</taxon>
        <taxon>eudicotyledons</taxon>
        <taxon>Gunneridae</taxon>
        <taxon>Pentapetalae</taxon>
        <taxon>rosids</taxon>
        <taxon>malvids</taxon>
        <taxon>Malvales</taxon>
        <taxon>Malvaceae</taxon>
        <taxon>Grewioideae</taxon>
        <taxon>Apeibeae</taxon>
        <taxon>Corchorus</taxon>
    </lineage>
</organism>
<dbReference type="EMBL" id="AWWV01016226">
    <property type="protein sequence ID" value="OMO50240.1"/>
    <property type="molecule type" value="Genomic_DNA"/>
</dbReference>